<reference evidence="1 3" key="1">
    <citation type="journal article" date="2014" name="BMC Genomics">
        <title>Genome sequence of Anopheles sinensis provides insight into genetics basis of mosquito competence for malaria parasites.</title>
        <authorList>
            <person name="Zhou D."/>
            <person name="Zhang D."/>
            <person name="Ding G."/>
            <person name="Shi L."/>
            <person name="Hou Q."/>
            <person name="Ye Y."/>
            <person name="Xu Y."/>
            <person name="Zhou H."/>
            <person name="Xiong C."/>
            <person name="Li S."/>
            <person name="Yu J."/>
            <person name="Hong S."/>
            <person name="Yu X."/>
            <person name="Zou P."/>
            <person name="Chen C."/>
            <person name="Chang X."/>
            <person name="Wang W."/>
            <person name="Lv Y."/>
            <person name="Sun Y."/>
            <person name="Ma L."/>
            <person name="Shen B."/>
            <person name="Zhu C."/>
        </authorList>
    </citation>
    <scope>NUCLEOTIDE SEQUENCE [LARGE SCALE GENOMIC DNA]</scope>
</reference>
<evidence type="ECO:0000313" key="1">
    <source>
        <dbReference type="EMBL" id="KFB40509.1"/>
    </source>
</evidence>
<keyword evidence="3" id="KW-1185">Reference proteome</keyword>
<dbReference type="EMBL" id="KE525023">
    <property type="protein sequence ID" value="KFB40509.1"/>
    <property type="molecule type" value="Genomic_DNA"/>
</dbReference>
<evidence type="ECO:0000313" key="3">
    <source>
        <dbReference type="Proteomes" id="UP000030765"/>
    </source>
</evidence>
<dbReference type="AlphaFoldDB" id="A0A084VRB5"/>
<dbReference type="VEuPathDB" id="VectorBase:ASIC008001"/>
<evidence type="ECO:0000313" key="2">
    <source>
        <dbReference type="EnsemblMetazoa" id="ASIC008001-PA"/>
    </source>
</evidence>
<dbReference type="EMBL" id="ATLV01015588">
    <property type="status" value="NOT_ANNOTATED_CDS"/>
    <property type="molecule type" value="Genomic_DNA"/>
</dbReference>
<dbReference type="Proteomes" id="UP000030765">
    <property type="component" value="Unassembled WGS sequence"/>
</dbReference>
<dbReference type="EnsemblMetazoa" id="ASIC008001-RA">
    <property type="protein sequence ID" value="ASIC008001-PA"/>
    <property type="gene ID" value="ASIC008001"/>
</dbReference>
<proteinExistence type="predicted"/>
<protein>
    <submittedName>
        <fullName evidence="1 2">Riboflavin kinase / FAD synthetase domain containing protein</fullName>
    </submittedName>
</protein>
<sequence>MHQKTLVLHGSYSKFYTKANGGIPLGNPSGSRSFRRLRHSWSEQRSGIGNRESDQISDRRLVPGVMYGWTHVSPMPDTRFGFG</sequence>
<keyword evidence="1" id="KW-0418">Kinase</keyword>
<reference evidence="2" key="2">
    <citation type="submission" date="2020-05" db="UniProtKB">
        <authorList>
            <consortium name="EnsemblMetazoa"/>
        </authorList>
    </citation>
    <scope>IDENTIFICATION</scope>
</reference>
<keyword evidence="1" id="KW-0808">Transferase</keyword>
<name>A0A084VRB5_ANOSI</name>
<dbReference type="GO" id="GO:0016301">
    <property type="term" value="F:kinase activity"/>
    <property type="evidence" value="ECO:0007669"/>
    <property type="project" value="UniProtKB-KW"/>
</dbReference>
<accession>A0A084VRB5</accession>
<organism evidence="1">
    <name type="scientific">Anopheles sinensis</name>
    <name type="common">Mosquito</name>
    <dbReference type="NCBI Taxonomy" id="74873"/>
    <lineage>
        <taxon>Eukaryota</taxon>
        <taxon>Metazoa</taxon>
        <taxon>Ecdysozoa</taxon>
        <taxon>Arthropoda</taxon>
        <taxon>Hexapoda</taxon>
        <taxon>Insecta</taxon>
        <taxon>Pterygota</taxon>
        <taxon>Neoptera</taxon>
        <taxon>Endopterygota</taxon>
        <taxon>Diptera</taxon>
        <taxon>Nematocera</taxon>
        <taxon>Culicoidea</taxon>
        <taxon>Culicidae</taxon>
        <taxon>Anophelinae</taxon>
        <taxon>Anopheles</taxon>
    </lineage>
</organism>
<gene>
    <name evidence="1" type="ORF">ZHAS_00008001</name>
</gene>